<keyword evidence="6" id="KW-1185">Reference proteome</keyword>
<dbReference type="Pfam" id="PF00505">
    <property type="entry name" value="HMG_box"/>
    <property type="match status" value="2"/>
</dbReference>
<feature type="compositionally biased region" description="Basic residues" evidence="3">
    <location>
        <begin position="18"/>
        <end position="27"/>
    </location>
</feature>
<evidence type="ECO:0000259" key="4">
    <source>
        <dbReference type="PROSITE" id="PS50118"/>
    </source>
</evidence>
<dbReference type="PANTHER" id="PTHR48112:SF22">
    <property type="entry name" value="MITOCHONDRIAL TRANSCRIPTION FACTOR A, ISOFORM B"/>
    <property type="match status" value="1"/>
</dbReference>
<evidence type="ECO:0000256" key="1">
    <source>
        <dbReference type="ARBA" id="ARBA00023125"/>
    </source>
</evidence>
<feature type="domain" description="HMG box" evidence="4">
    <location>
        <begin position="167"/>
        <end position="235"/>
    </location>
</feature>
<dbReference type="GO" id="GO:0003677">
    <property type="term" value="F:DNA binding"/>
    <property type="evidence" value="ECO:0007669"/>
    <property type="project" value="UniProtKB-UniRule"/>
</dbReference>
<evidence type="ECO:0000256" key="3">
    <source>
        <dbReference type="SAM" id="MobiDB-lite"/>
    </source>
</evidence>
<evidence type="ECO:0000313" key="5">
    <source>
        <dbReference type="EMBL" id="KAL3760700.1"/>
    </source>
</evidence>
<dbReference type="Gene3D" id="1.10.30.10">
    <property type="entry name" value="High mobility group box domain"/>
    <property type="match status" value="2"/>
</dbReference>
<protein>
    <recommendedName>
        <fullName evidence="4">HMG box domain-containing protein</fullName>
    </recommendedName>
</protein>
<comment type="caution">
    <text evidence="5">The sequence shown here is derived from an EMBL/GenBank/DDBJ whole genome shotgun (WGS) entry which is preliminary data.</text>
</comment>
<gene>
    <name evidence="5" type="ORF">ACHAWU_000020</name>
</gene>
<sequence>MSNYSDDETPSPRQPNYRFHHPPHHLAIRGGQAYPPPLPGFHHGSSPHGNVNSSTSVAPSSSTTATSIVSSTNIHHYSGYTGDHFQHVMHPASAQSSPYFGPPPPPLLPPDTWSVSPKNAVGRHDSTSSTIYQSSPYFSDAPALRGSGSAGSSESSTTSTTATVCRPVPAKSAFMCFTDAKREEIREKMGPHTKGGLVEAVAAEWRKLPAKARAHWEEMAETEKKRFANERDALCKAHKGPLARKIRAKKNPLAPKRPMSAFLMYAQQKRRPLQTENPAMSNADISRLLGEMWRNASPSEKQPHMEREEVERKLHKAKMEKWKNNQKLENAMKPSTPRSYRVTTPRAMVMMEGNGGDPRKLDRRQDVATFIREGAEPHSRFDSGQSMLLSSTSHPTNASSAHWFHHETPENNPHYHHYHRRTDSSSSHEYRYDSSTWAAQPPTLLTATTTATARALYGLKTEEESSSARVVHYSYPRPPE</sequence>
<dbReference type="InterPro" id="IPR009071">
    <property type="entry name" value="HMG_box_dom"/>
</dbReference>
<dbReference type="InterPro" id="IPR036910">
    <property type="entry name" value="HMG_box_dom_sf"/>
</dbReference>
<feature type="domain" description="HMG box" evidence="4">
    <location>
        <begin position="255"/>
        <end position="323"/>
    </location>
</feature>
<evidence type="ECO:0000313" key="6">
    <source>
        <dbReference type="Proteomes" id="UP001530293"/>
    </source>
</evidence>
<dbReference type="PRINTS" id="PR00886">
    <property type="entry name" value="HIGHMOBLTY12"/>
</dbReference>
<evidence type="ECO:0000256" key="2">
    <source>
        <dbReference type="PROSITE-ProRule" id="PRU00267"/>
    </source>
</evidence>
<dbReference type="Proteomes" id="UP001530293">
    <property type="component" value="Unassembled WGS sequence"/>
</dbReference>
<feature type="DNA-binding region" description="HMG box" evidence="2">
    <location>
        <begin position="167"/>
        <end position="235"/>
    </location>
</feature>
<dbReference type="CDD" id="cd00084">
    <property type="entry name" value="HMG-box_SF"/>
    <property type="match status" value="1"/>
</dbReference>
<dbReference type="SMART" id="SM00398">
    <property type="entry name" value="HMG"/>
    <property type="match status" value="2"/>
</dbReference>
<proteinExistence type="predicted"/>
<feature type="region of interest" description="Disordered" evidence="3">
    <location>
        <begin position="143"/>
        <end position="162"/>
    </location>
</feature>
<dbReference type="PROSITE" id="PS50118">
    <property type="entry name" value="HMG_BOX_2"/>
    <property type="match status" value="2"/>
</dbReference>
<dbReference type="GO" id="GO:0005634">
    <property type="term" value="C:nucleus"/>
    <property type="evidence" value="ECO:0007669"/>
    <property type="project" value="UniProtKB-UniRule"/>
</dbReference>
<feature type="DNA-binding region" description="HMG box" evidence="2">
    <location>
        <begin position="255"/>
        <end position="323"/>
    </location>
</feature>
<dbReference type="AlphaFoldDB" id="A0ABD3M9D5"/>
<keyword evidence="1 2" id="KW-0238">DNA-binding</keyword>
<dbReference type="InterPro" id="IPR050342">
    <property type="entry name" value="HMGB"/>
</dbReference>
<dbReference type="EMBL" id="JALLBG020000173">
    <property type="protein sequence ID" value="KAL3760700.1"/>
    <property type="molecule type" value="Genomic_DNA"/>
</dbReference>
<dbReference type="PANTHER" id="PTHR48112">
    <property type="entry name" value="HIGH MOBILITY GROUP PROTEIN DSP1"/>
    <property type="match status" value="1"/>
</dbReference>
<dbReference type="SUPFAM" id="SSF47095">
    <property type="entry name" value="HMG-box"/>
    <property type="match status" value="2"/>
</dbReference>
<feature type="compositionally biased region" description="Low complexity" evidence="3">
    <location>
        <begin position="146"/>
        <end position="162"/>
    </location>
</feature>
<accession>A0ABD3M9D5</accession>
<feature type="compositionally biased region" description="Low complexity" evidence="3">
    <location>
        <begin position="52"/>
        <end position="64"/>
    </location>
</feature>
<reference evidence="5 6" key="1">
    <citation type="submission" date="2024-10" db="EMBL/GenBank/DDBJ databases">
        <title>Updated reference genomes for cyclostephanoid diatoms.</title>
        <authorList>
            <person name="Roberts W.R."/>
            <person name="Alverson A.J."/>
        </authorList>
    </citation>
    <scope>NUCLEOTIDE SEQUENCE [LARGE SCALE GENOMIC DNA]</scope>
    <source>
        <strain evidence="5 6">AJA232-27</strain>
    </source>
</reference>
<name>A0ABD3M9D5_9STRA</name>
<feature type="region of interest" description="Disordered" evidence="3">
    <location>
        <begin position="1"/>
        <end position="64"/>
    </location>
</feature>
<organism evidence="5 6">
    <name type="scientific">Discostella pseudostelligera</name>
    <dbReference type="NCBI Taxonomy" id="259834"/>
    <lineage>
        <taxon>Eukaryota</taxon>
        <taxon>Sar</taxon>
        <taxon>Stramenopiles</taxon>
        <taxon>Ochrophyta</taxon>
        <taxon>Bacillariophyta</taxon>
        <taxon>Coscinodiscophyceae</taxon>
        <taxon>Thalassiosirophycidae</taxon>
        <taxon>Stephanodiscales</taxon>
        <taxon>Stephanodiscaceae</taxon>
        <taxon>Discostella</taxon>
    </lineage>
</organism>
<keyword evidence="2" id="KW-0539">Nucleus</keyword>